<proteinExistence type="predicted"/>
<dbReference type="Pfam" id="PF14226">
    <property type="entry name" value="DIOX_N"/>
    <property type="match status" value="1"/>
</dbReference>
<dbReference type="InterPro" id="IPR026992">
    <property type="entry name" value="DIOX_N"/>
</dbReference>
<dbReference type="InterPro" id="IPR036047">
    <property type="entry name" value="F-box-like_dom_sf"/>
</dbReference>
<evidence type="ECO:0000313" key="2">
    <source>
        <dbReference type="EMBL" id="KAJ3597115.1"/>
    </source>
</evidence>
<protein>
    <recommendedName>
        <fullName evidence="1">F-box domain-containing protein</fullName>
    </recommendedName>
</protein>
<dbReference type="SUPFAM" id="SSF51197">
    <property type="entry name" value="Clavaminate synthase-like"/>
    <property type="match status" value="1"/>
</dbReference>
<keyword evidence="3" id="KW-1185">Reference proteome</keyword>
<evidence type="ECO:0000259" key="1">
    <source>
        <dbReference type="SMART" id="SM00256"/>
    </source>
</evidence>
<sequence>MDNIPVVDFLGEKGVSDGHDVVDLARQLKSAFTEVGFVYLKNTGITQEELPTYQFEKAYSFYRIHLTRGWVEYITQRKRKAYELHQKMNLADEHDRRRCQGLALTRWMTGLAFRRSKQAAAIEKLQKVFNGIRFKHVLVLWSLAVKETKRTKEYFEKQEKAVLEMSGQIFQYLELRDLLNCELVCSTWRTIACSELLWSRVNFSVEKERITDWTVRQILRRYRPFVTNLNLRGCTSLTWHSLTCIRVGGAVTDRVGLDV</sequence>
<dbReference type="SUPFAM" id="SSF81383">
    <property type="entry name" value="F-box domain"/>
    <property type="match status" value="1"/>
</dbReference>
<dbReference type="EMBL" id="JANIIK010000110">
    <property type="protein sequence ID" value="KAJ3597115.1"/>
    <property type="molecule type" value="Genomic_DNA"/>
</dbReference>
<dbReference type="OrthoDB" id="8900025at2759"/>
<dbReference type="Gene3D" id="2.60.120.330">
    <property type="entry name" value="B-lactam Antibiotic, Isopenicillin N Synthase, Chain"/>
    <property type="match status" value="1"/>
</dbReference>
<name>A0A9Q0IG97_9TELE</name>
<organism evidence="2 3">
    <name type="scientific">Muraenolepis orangiensis</name>
    <name type="common">Patagonian moray cod</name>
    <dbReference type="NCBI Taxonomy" id="630683"/>
    <lineage>
        <taxon>Eukaryota</taxon>
        <taxon>Metazoa</taxon>
        <taxon>Chordata</taxon>
        <taxon>Craniata</taxon>
        <taxon>Vertebrata</taxon>
        <taxon>Euteleostomi</taxon>
        <taxon>Actinopterygii</taxon>
        <taxon>Neopterygii</taxon>
        <taxon>Teleostei</taxon>
        <taxon>Neoteleostei</taxon>
        <taxon>Acanthomorphata</taxon>
        <taxon>Zeiogadaria</taxon>
        <taxon>Gadariae</taxon>
        <taxon>Gadiformes</taxon>
        <taxon>Muraenolepidoidei</taxon>
        <taxon>Muraenolepididae</taxon>
        <taxon>Muraenolepis</taxon>
    </lineage>
</organism>
<dbReference type="SMART" id="SM00256">
    <property type="entry name" value="FBOX"/>
    <property type="match status" value="1"/>
</dbReference>
<accession>A0A9Q0IG97</accession>
<dbReference type="Proteomes" id="UP001148018">
    <property type="component" value="Unassembled WGS sequence"/>
</dbReference>
<dbReference type="Gene3D" id="3.80.10.10">
    <property type="entry name" value="Ribonuclease Inhibitor"/>
    <property type="match status" value="1"/>
</dbReference>
<dbReference type="Pfam" id="PF12937">
    <property type="entry name" value="F-box-like"/>
    <property type="match status" value="1"/>
</dbReference>
<evidence type="ECO:0000313" key="3">
    <source>
        <dbReference type="Proteomes" id="UP001148018"/>
    </source>
</evidence>
<comment type="caution">
    <text evidence="2">The sequence shown here is derived from an EMBL/GenBank/DDBJ whole genome shotgun (WGS) entry which is preliminary data.</text>
</comment>
<gene>
    <name evidence="2" type="ORF">NHX12_003515</name>
</gene>
<dbReference type="InterPro" id="IPR032675">
    <property type="entry name" value="LRR_dom_sf"/>
</dbReference>
<feature type="domain" description="F-box" evidence="1">
    <location>
        <begin position="161"/>
        <end position="201"/>
    </location>
</feature>
<dbReference type="InterPro" id="IPR001810">
    <property type="entry name" value="F-box_dom"/>
</dbReference>
<reference evidence="2" key="1">
    <citation type="submission" date="2022-07" db="EMBL/GenBank/DDBJ databases">
        <title>Chromosome-level genome of Muraenolepis orangiensis.</title>
        <authorList>
            <person name="Kim J."/>
        </authorList>
    </citation>
    <scope>NUCLEOTIDE SEQUENCE</scope>
    <source>
        <strain evidence="2">KU_S4_2022</strain>
        <tissue evidence="2">Muscle</tissue>
    </source>
</reference>
<dbReference type="AlphaFoldDB" id="A0A9Q0IG97"/>
<dbReference type="InterPro" id="IPR027443">
    <property type="entry name" value="IPNS-like_sf"/>
</dbReference>